<name>A0ABR8DSM6_9NOSO</name>
<dbReference type="RefSeq" id="WP_190943070.1">
    <property type="nucleotide sequence ID" value="NZ_JACJSI010000059.1"/>
</dbReference>
<dbReference type="EMBL" id="JACJSI010000059">
    <property type="protein sequence ID" value="MBD2532441.1"/>
    <property type="molecule type" value="Genomic_DNA"/>
</dbReference>
<keyword evidence="2" id="KW-1185">Reference proteome</keyword>
<reference evidence="1 2" key="1">
    <citation type="journal article" date="2020" name="ISME J.">
        <title>Comparative genomics reveals insights into cyanobacterial evolution and habitat adaptation.</title>
        <authorList>
            <person name="Chen M.Y."/>
            <person name="Teng W.K."/>
            <person name="Zhao L."/>
            <person name="Hu C.X."/>
            <person name="Zhou Y.K."/>
            <person name="Han B.P."/>
            <person name="Song L.R."/>
            <person name="Shu W.S."/>
        </authorList>
    </citation>
    <scope>NUCLEOTIDE SEQUENCE [LARGE SCALE GENOMIC DNA]</scope>
    <source>
        <strain evidence="1 2">FACHB-838</strain>
    </source>
</reference>
<organism evidence="1 2">
    <name type="scientific">Nostoc flagelliforme FACHB-838</name>
    <dbReference type="NCBI Taxonomy" id="2692904"/>
    <lineage>
        <taxon>Bacteria</taxon>
        <taxon>Bacillati</taxon>
        <taxon>Cyanobacteriota</taxon>
        <taxon>Cyanophyceae</taxon>
        <taxon>Nostocales</taxon>
        <taxon>Nostocaceae</taxon>
        <taxon>Nostoc</taxon>
    </lineage>
</organism>
<gene>
    <name evidence="1" type="ORF">H6G97_23800</name>
</gene>
<dbReference type="Proteomes" id="UP000623440">
    <property type="component" value="Unassembled WGS sequence"/>
</dbReference>
<proteinExistence type="predicted"/>
<evidence type="ECO:0000313" key="1">
    <source>
        <dbReference type="EMBL" id="MBD2532441.1"/>
    </source>
</evidence>
<evidence type="ECO:0000313" key="2">
    <source>
        <dbReference type="Proteomes" id="UP000623440"/>
    </source>
</evidence>
<comment type="caution">
    <text evidence="1">The sequence shown here is derived from an EMBL/GenBank/DDBJ whole genome shotgun (WGS) entry which is preliminary data.</text>
</comment>
<protein>
    <recommendedName>
        <fullName evidence="3">PEP-CTERM protein-sorting domain-containing protein</fullName>
    </recommendedName>
</protein>
<accession>A0ABR8DSM6</accession>
<sequence length="148" mass="15706">MQFYYHTNIGYGEFNSNTGVIVIDSDPTEFGLENLPSGNFAISGEGEDRLFGTVSGSAVLDFPNSVGSVNNTISITDGTGRFSGATGTLRLLENLTLDNPDITAPVTGLPLISGSVQTFQTVPEANQITGLLSLGVIGFSVLNRRRRF</sequence>
<evidence type="ECO:0008006" key="3">
    <source>
        <dbReference type="Google" id="ProtNLM"/>
    </source>
</evidence>